<accession>A0A157L0J1</accession>
<feature type="signal peptide" evidence="9">
    <location>
        <begin position="1"/>
        <end position="43"/>
    </location>
</feature>
<evidence type="ECO:0000256" key="1">
    <source>
        <dbReference type="ARBA" id="ARBA00004196"/>
    </source>
</evidence>
<dbReference type="Pfam" id="PF03150">
    <property type="entry name" value="CCP_MauG"/>
    <property type="match status" value="1"/>
</dbReference>
<dbReference type="InterPro" id="IPR009056">
    <property type="entry name" value="Cyt_c-like_dom"/>
</dbReference>
<evidence type="ECO:0000256" key="3">
    <source>
        <dbReference type="ARBA" id="ARBA00022723"/>
    </source>
</evidence>
<dbReference type="GO" id="GO:0030313">
    <property type="term" value="C:cell envelope"/>
    <property type="evidence" value="ECO:0007669"/>
    <property type="project" value="UniProtKB-SubCell"/>
</dbReference>
<protein>
    <submittedName>
        <fullName evidence="11">Methylamine utilization protein MauG</fullName>
        <ecNumber evidence="11">1.-.-.-</ecNumber>
    </submittedName>
</protein>
<feature type="compositionally biased region" description="Basic and acidic residues" evidence="8">
    <location>
        <begin position="58"/>
        <end position="67"/>
    </location>
</feature>
<comment type="subcellular location">
    <subcellularLocation>
        <location evidence="1">Cell envelope</location>
    </subcellularLocation>
</comment>
<evidence type="ECO:0000259" key="10">
    <source>
        <dbReference type="PROSITE" id="PS51007"/>
    </source>
</evidence>
<dbReference type="RefSeq" id="WP_066407415.1">
    <property type="nucleotide sequence ID" value="NZ_FKBS01000007.1"/>
</dbReference>
<dbReference type="SUPFAM" id="SSF46626">
    <property type="entry name" value="Cytochrome c"/>
    <property type="match status" value="2"/>
</dbReference>
<keyword evidence="6 7" id="KW-0408">Iron</keyword>
<dbReference type="Proteomes" id="UP000077037">
    <property type="component" value="Unassembled WGS sequence"/>
</dbReference>
<dbReference type="InterPro" id="IPR051395">
    <property type="entry name" value="Cytochrome_c_Peroxidase/MauG"/>
</dbReference>
<evidence type="ECO:0000256" key="8">
    <source>
        <dbReference type="SAM" id="MobiDB-lite"/>
    </source>
</evidence>
<dbReference type="EMBL" id="FKBS01000007">
    <property type="protein sequence ID" value="SAH90174.1"/>
    <property type="molecule type" value="Genomic_DNA"/>
</dbReference>
<feature type="chain" id="PRO_5007613964" evidence="9">
    <location>
        <begin position="44"/>
        <end position="465"/>
    </location>
</feature>
<evidence type="ECO:0000256" key="2">
    <source>
        <dbReference type="ARBA" id="ARBA00022617"/>
    </source>
</evidence>
<dbReference type="Gene3D" id="1.10.760.10">
    <property type="entry name" value="Cytochrome c-like domain"/>
    <property type="match status" value="2"/>
</dbReference>
<keyword evidence="3 7" id="KW-0479">Metal-binding</keyword>
<evidence type="ECO:0000256" key="9">
    <source>
        <dbReference type="SAM" id="SignalP"/>
    </source>
</evidence>
<evidence type="ECO:0000256" key="7">
    <source>
        <dbReference type="PROSITE-ProRule" id="PRU00433"/>
    </source>
</evidence>
<dbReference type="AlphaFoldDB" id="A0A157L0J1"/>
<dbReference type="OrthoDB" id="9805202at2"/>
<proteinExistence type="predicted"/>
<dbReference type="PROSITE" id="PS51007">
    <property type="entry name" value="CYTC"/>
    <property type="match status" value="2"/>
</dbReference>
<sequence>MLRFSSRRAVFFGRRNTRPLSATLFAICAISASSALFNGDALAAQPASEATQAQPAPRDLKTSPERAAHHERVLAIRAIGREMFLDPRLSASGKQACASCHDPKNHFSPSNDLSVQLGGGKLNEAGTRNVPSLTYIHQVPMFVEHFHDSEEEGDDSLDAGPTGGLTWDGRVNRGSEQARIPLFNPAEMANTDPADLIARISKAPYADKIRGLYGAKVFDNTTTAMNAVLQIFEFYEQTPEEFFPYTSKYDAFRLGRAKLSAQEEKGLRLFIAEDKGNCASCHRFSLPATLPVFNDYGLIALGVPRNPAIPATHDKSYYDLGLCGPYRTDYKHHPEYCGLFRSPSLRNVATRKSFFHNGVYHSLKEVLNFYVLRDVQPEKIYPRRADGSIDQYNDLPKQYRENLNMDPPFGGKPGDAPALSPDEIDDVIAFLNTLTDGYKPESDPTQAAADDKTAVAAKQASAVAH</sequence>
<dbReference type="EC" id="1.-.-.-" evidence="11"/>
<dbReference type="InterPro" id="IPR036909">
    <property type="entry name" value="Cyt_c-like_dom_sf"/>
</dbReference>
<feature type="domain" description="Cytochrome c" evidence="10">
    <location>
        <begin position="261"/>
        <end position="435"/>
    </location>
</feature>
<evidence type="ECO:0000256" key="6">
    <source>
        <dbReference type="ARBA" id="ARBA00023004"/>
    </source>
</evidence>
<keyword evidence="4 9" id="KW-0732">Signal</keyword>
<keyword evidence="5 11" id="KW-0560">Oxidoreductase</keyword>
<name>A0A157L0J1_9BORD</name>
<feature type="region of interest" description="Disordered" evidence="8">
    <location>
        <begin position="149"/>
        <end position="171"/>
    </location>
</feature>
<dbReference type="GO" id="GO:0020037">
    <property type="term" value="F:heme binding"/>
    <property type="evidence" value="ECO:0007669"/>
    <property type="project" value="InterPro"/>
</dbReference>
<dbReference type="GO" id="GO:0004130">
    <property type="term" value="F:cytochrome-c peroxidase activity"/>
    <property type="evidence" value="ECO:0007669"/>
    <property type="project" value="TreeGrafter"/>
</dbReference>
<dbReference type="GO" id="GO:0046872">
    <property type="term" value="F:metal ion binding"/>
    <property type="evidence" value="ECO:0007669"/>
    <property type="project" value="UniProtKB-KW"/>
</dbReference>
<reference evidence="11 12" key="1">
    <citation type="submission" date="2016-03" db="EMBL/GenBank/DDBJ databases">
        <authorList>
            <consortium name="Pathogen Informatics"/>
        </authorList>
    </citation>
    <scope>NUCLEOTIDE SEQUENCE [LARGE SCALE GENOMIC DNA]</scope>
    <source>
        <strain evidence="11 12">NCTC13364</strain>
    </source>
</reference>
<keyword evidence="2 7" id="KW-0349">Heme</keyword>
<dbReference type="PANTHER" id="PTHR30600">
    <property type="entry name" value="CYTOCHROME C PEROXIDASE-RELATED"/>
    <property type="match status" value="1"/>
</dbReference>
<feature type="region of interest" description="Disordered" evidence="8">
    <location>
        <begin position="47"/>
        <end position="67"/>
    </location>
</feature>
<evidence type="ECO:0000256" key="5">
    <source>
        <dbReference type="ARBA" id="ARBA00023002"/>
    </source>
</evidence>
<gene>
    <name evidence="11" type="primary">mauG</name>
    <name evidence="11" type="ORF">SAMEA1982600_00502</name>
</gene>
<evidence type="ECO:0000256" key="4">
    <source>
        <dbReference type="ARBA" id="ARBA00022729"/>
    </source>
</evidence>
<feature type="domain" description="Cytochrome c" evidence="10">
    <location>
        <begin position="75"/>
        <end position="204"/>
    </location>
</feature>
<organism evidence="11 12">
    <name type="scientific">Bordetella ansorpii</name>
    <dbReference type="NCBI Taxonomy" id="288768"/>
    <lineage>
        <taxon>Bacteria</taxon>
        <taxon>Pseudomonadati</taxon>
        <taxon>Pseudomonadota</taxon>
        <taxon>Betaproteobacteria</taxon>
        <taxon>Burkholderiales</taxon>
        <taxon>Alcaligenaceae</taxon>
        <taxon>Bordetella</taxon>
    </lineage>
</organism>
<evidence type="ECO:0000313" key="11">
    <source>
        <dbReference type="EMBL" id="SAH90174.1"/>
    </source>
</evidence>
<dbReference type="PANTHER" id="PTHR30600:SF10">
    <property type="entry name" value="BLL6722 PROTEIN"/>
    <property type="match status" value="1"/>
</dbReference>
<evidence type="ECO:0000313" key="12">
    <source>
        <dbReference type="Proteomes" id="UP000077037"/>
    </source>
</evidence>
<dbReference type="GO" id="GO:0009055">
    <property type="term" value="F:electron transfer activity"/>
    <property type="evidence" value="ECO:0007669"/>
    <property type="project" value="InterPro"/>
</dbReference>
<dbReference type="InterPro" id="IPR004852">
    <property type="entry name" value="Di-haem_cyt_c_peroxidsae"/>
</dbReference>